<name>A0A378VTX9_NEIGO</name>
<protein>
    <submittedName>
        <fullName evidence="1">Uncharacterized protein</fullName>
    </submittedName>
</protein>
<dbReference type="AlphaFoldDB" id="A0A378VTX9"/>
<proteinExistence type="predicted"/>
<reference evidence="1" key="1">
    <citation type="submission" date="2018-06" db="EMBL/GenBank/DDBJ databases">
        <authorList>
            <consortium name="Pathogen Informatics"/>
            <person name="Doyle S."/>
        </authorList>
    </citation>
    <scope>NUCLEOTIDE SEQUENCE [LARGE SCALE GENOMIC DNA]</scope>
    <source>
        <strain evidence="1">NCTC11421</strain>
    </source>
</reference>
<accession>A0A378VTX9</accession>
<sequence length="50" mass="5424">MGCAALDNFRRQNIARRHLLPVEIQAVVKQAHGIAFLQTVKAEAAGKNPA</sequence>
<dbReference type="EMBL" id="UGRI01000001">
    <property type="protein sequence ID" value="SUA20523.1"/>
    <property type="molecule type" value="Genomic_DNA"/>
</dbReference>
<organism evidence="1">
    <name type="scientific">Neisseria gonorrhoeae</name>
    <dbReference type="NCBI Taxonomy" id="485"/>
    <lineage>
        <taxon>Bacteria</taxon>
        <taxon>Pseudomonadati</taxon>
        <taxon>Pseudomonadota</taxon>
        <taxon>Betaproteobacteria</taxon>
        <taxon>Neisseriales</taxon>
        <taxon>Neisseriaceae</taxon>
        <taxon>Neisseria</taxon>
    </lineage>
</organism>
<evidence type="ECO:0000313" key="1">
    <source>
        <dbReference type="EMBL" id="SUA20523.1"/>
    </source>
</evidence>
<gene>
    <name evidence="1" type="ORF">NCTC11421_00613</name>
</gene>